<dbReference type="InterPro" id="IPR011051">
    <property type="entry name" value="RmlC_Cupin_sf"/>
</dbReference>
<dbReference type="SUPFAM" id="SSF51182">
    <property type="entry name" value="RmlC-like cupins"/>
    <property type="match status" value="1"/>
</dbReference>
<proteinExistence type="predicted"/>
<dbReference type="Gene3D" id="2.60.120.10">
    <property type="entry name" value="Jelly Rolls"/>
    <property type="match status" value="1"/>
</dbReference>
<dbReference type="RefSeq" id="WP_131517512.1">
    <property type="nucleotide sequence ID" value="NZ_SJKD01000008.1"/>
</dbReference>
<evidence type="ECO:0000313" key="3">
    <source>
        <dbReference type="Proteomes" id="UP000293342"/>
    </source>
</evidence>
<dbReference type="InterPro" id="IPR014710">
    <property type="entry name" value="RmlC-like_jellyroll"/>
</dbReference>
<dbReference type="InterPro" id="IPR053146">
    <property type="entry name" value="QDO-like"/>
</dbReference>
<sequence>MTDIGERSYVLGQGLRATILTTGEETGGRHDLSNTWQPAGEMTPLHLHTRYEERLWVVSGGLSVWAGDDFVELRSGDFLRIPMNVPHAIRSGPMGCHALHISTPAGFAELIARSATPARLATPDTEMDLDLFMAVTTELGDVVLGPPGTLPTDQPA</sequence>
<dbReference type="PANTHER" id="PTHR36440:SF1">
    <property type="entry name" value="PUTATIVE (AFU_ORTHOLOGUE AFUA_8G07350)-RELATED"/>
    <property type="match status" value="1"/>
</dbReference>
<evidence type="ECO:0000313" key="2">
    <source>
        <dbReference type="EMBL" id="TCC45214.1"/>
    </source>
</evidence>
<organism evidence="2 3">
    <name type="scientific">Kribbella capetownensis</name>
    <dbReference type="NCBI Taxonomy" id="1572659"/>
    <lineage>
        <taxon>Bacteria</taxon>
        <taxon>Bacillati</taxon>
        <taxon>Actinomycetota</taxon>
        <taxon>Actinomycetes</taxon>
        <taxon>Propionibacteriales</taxon>
        <taxon>Kribbellaceae</taxon>
        <taxon>Kribbella</taxon>
    </lineage>
</organism>
<dbReference type="OrthoDB" id="9791637at2"/>
<reference evidence="2 3" key="1">
    <citation type="submission" date="2019-02" db="EMBL/GenBank/DDBJ databases">
        <title>Kribbella capetownensis sp. nov. and Kribbella speibonae sp. nov., isolated from soil.</title>
        <authorList>
            <person name="Curtis S.M."/>
            <person name="Norton I."/>
            <person name="Everest G.J."/>
            <person name="Meyers P.R."/>
        </authorList>
    </citation>
    <scope>NUCLEOTIDE SEQUENCE [LARGE SCALE GENOMIC DNA]</scope>
    <source>
        <strain evidence="2 3">YM53</strain>
    </source>
</reference>
<dbReference type="Proteomes" id="UP000293342">
    <property type="component" value="Unassembled WGS sequence"/>
</dbReference>
<name>A0A4R0JHR5_9ACTN</name>
<gene>
    <name evidence="2" type="ORF">E0H75_32465</name>
</gene>
<dbReference type="PANTHER" id="PTHR36440">
    <property type="entry name" value="PUTATIVE (AFU_ORTHOLOGUE AFUA_8G07350)-RELATED"/>
    <property type="match status" value="1"/>
</dbReference>
<dbReference type="InterPro" id="IPR013096">
    <property type="entry name" value="Cupin_2"/>
</dbReference>
<accession>A0A4R0JHR5</accession>
<evidence type="ECO:0000259" key="1">
    <source>
        <dbReference type="Pfam" id="PF07883"/>
    </source>
</evidence>
<protein>
    <submittedName>
        <fullName evidence="2">Cupin domain-containing protein</fullName>
    </submittedName>
</protein>
<keyword evidence="3" id="KW-1185">Reference proteome</keyword>
<dbReference type="Pfam" id="PF07883">
    <property type="entry name" value="Cupin_2"/>
    <property type="match status" value="1"/>
</dbReference>
<feature type="domain" description="Cupin type-2" evidence="1">
    <location>
        <begin position="38"/>
        <end position="90"/>
    </location>
</feature>
<dbReference type="EMBL" id="SJKD01000008">
    <property type="protein sequence ID" value="TCC45214.1"/>
    <property type="molecule type" value="Genomic_DNA"/>
</dbReference>
<comment type="caution">
    <text evidence="2">The sequence shown here is derived from an EMBL/GenBank/DDBJ whole genome shotgun (WGS) entry which is preliminary data.</text>
</comment>
<dbReference type="AlphaFoldDB" id="A0A4R0JHR5"/>